<evidence type="ECO:0008006" key="5">
    <source>
        <dbReference type="Google" id="ProtNLM"/>
    </source>
</evidence>
<dbReference type="InParanoid" id="G3HJR9"/>
<dbReference type="EMBL" id="JH000436">
    <property type="protein sequence ID" value="EGW01796.1"/>
    <property type="molecule type" value="Genomic_DNA"/>
</dbReference>
<dbReference type="GO" id="GO:0005654">
    <property type="term" value="C:nucleoplasm"/>
    <property type="evidence" value="ECO:0007669"/>
    <property type="project" value="TreeGrafter"/>
</dbReference>
<dbReference type="PANTHER" id="PTHR31359:SF31">
    <property type="entry name" value="TRANSMEMBRANE PROTEIN 92"/>
    <property type="match status" value="1"/>
</dbReference>
<dbReference type="PANTHER" id="PTHR31359">
    <property type="entry name" value="TRANSMEMBRANE PROTEIN 92"/>
    <property type="match status" value="1"/>
</dbReference>
<name>G3HJR9_CRIGR</name>
<evidence type="ECO:0000256" key="2">
    <source>
        <dbReference type="SAM" id="Phobius"/>
    </source>
</evidence>
<evidence type="ECO:0000256" key="1">
    <source>
        <dbReference type="SAM" id="MobiDB-lite"/>
    </source>
</evidence>
<evidence type="ECO:0000313" key="3">
    <source>
        <dbReference type="EMBL" id="EGW01796.1"/>
    </source>
</evidence>
<evidence type="ECO:0000313" key="4">
    <source>
        <dbReference type="Proteomes" id="UP000001075"/>
    </source>
</evidence>
<feature type="transmembrane region" description="Helical" evidence="2">
    <location>
        <begin position="27"/>
        <end position="47"/>
    </location>
</feature>
<feature type="region of interest" description="Disordered" evidence="1">
    <location>
        <begin position="62"/>
        <end position="86"/>
    </location>
</feature>
<sequence>CPKGFRCCECVCCLPKETIWDYSNESLWILFSVFLAMIPLLFICGLMKRFCCQSRVVMKPVEPPPPYSLRPEDPVGPMRYTDNTAF</sequence>
<protein>
    <recommendedName>
        <fullName evidence="5">Transmembrane protein 92</fullName>
    </recommendedName>
</protein>
<organism evidence="3 4">
    <name type="scientific">Cricetulus griseus</name>
    <name type="common">Chinese hamster</name>
    <name type="synonym">Cricetulus barabensis griseus</name>
    <dbReference type="NCBI Taxonomy" id="10029"/>
    <lineage>
        <taxon>Eukaryota</taxon>
        <taxon>Metazoa</taxon>
        <taxon>Chordata</taxon>
        <taxon>Craniata</taxon>
        <taxon>Vertebrata</taxon>
        <taxon>Euteleostomi</taxon>
        <taxon>Mammalia</taxon>
        <taxon>Eutheria</taxon>
        <taxon>Euarchontoglires</taxon>
        <taxon>Glires</taxon>
        <taxon>Rodentia</taxon>
        <taxon>Myomorpha</taxon>
        <taxon>Muroidea</taxon>
        <taxon>Cricetidae</taxon>
        <taxon>Cricetinae</taxon>
        <taxon>Cricetulus</taxon>
    </lineage>
</organism>
<dbReference type="AlphaFoldDB" id="G3HJR9"/>
<accession>G3HJR9</accession>
<keyword evidence="2" id="KW-0472">Membrane</keyword>
<dbReference type="Proteomes" id="UP000001075">
    <property type="component" value="Unassembled WGS sequence"/>
</dbReference>
<feature type="non-terminal residue" evidence="3">
    <location>
        <position position="1"/>
    </location>
</feature>
<reference evidence="4" key="1">
    <citation type="journal article" date="2011" name="Nat. Biotechnol.">
        <title>The genomic sequence of the Chinese hamster ovary (CHO)-K1 cell line.</title>
        <authorList>
            <person name="Xu X."/>
            <person name="Nagarajan H."/>
            <person name="Lewis N.E."/>
            <person name="Pan S."/>
            <person name="Cai Z."/>
            <person name="Liu X."/>
            <person name="Chen W."/>
            <person name="Xie M."/>
            <person name="Wang W."/>
            <person name="Hammond S."/>
            <person name="Andersen M.R."/>
            <person name="Neff N."/>
            <person name="Passarelli B."/>
            <person name="Koh W."/>
            <person name="Fan H.C."/>
            <person name="Wang J."/>
            <person name="Gui Y."/>
            <person name="Lee K.H."/>
            <person name="Betenbaugh M.J."/>
            <person name="Quake S.R."/>
            <person name="Famili I."/>
            <person name="Palsson B.O."/>
            <person name="Wang J."/>
        </authorList>
    </citation>
    <scope>NUCLEOTIDE SEQUENCE [LARGE SCALE GENOMIC DNA]</scope>
    <source>
        <strain evidence="4">CHO K1 cell line</strain>
    </source>
</reference>
<keyword evidence="2" id="KW-1133">Transmembrane helix</keyword>
<proteinExistence type="predicted"/>
<keyword evidence="2" id="KW-0812">Transmembrane</keyword>
<gene>
    <name evidence="3" type="ORF">I79_010918</name>
</gene>